<dbReference type="Pfam" id="PF11236">
    <property type="entry name" value="DUF3037"/>
    <property type="match status" value="1"/>
</dbReference>
<keyword evidence="2" id="KW-1185">Reference proteome</keyword>
<evidence type="ECO:0000313" key="1">
    <source>
        <dbReference type="EMBL" id="KEQ16805.1"/>
    </source>
</evidence>
<dbReference type="EMBL" id="JOKH01000004">
    <property type="protein sequence ID" value="KEQ16805.1"/>
    <property type="molecule type" value="Genomic_DNA"/>
</dbReference>
<dbReference type="OrthoDB" id="8851633at2"/>
<sequence>MNKYACRYAIVQFMPYPETGEFANVGVILAVPQKNIFTFRLETAKTARLTHFFNHLDRKIYLSAVKGLVEELKYYQTAVRNNQLKADTAFDNLVRPLETILRFSKERLKLVNGIEKVEDDLFERFVMHDFAKAPNYEGQLQQKIAQMVRAIDLEHKFKRKTLGPDTYKITMPLVQEKDENTRIIQPLYFNQDTPQAVIEHGNKWAGKLDTLRDFGALPDEILIPAKQPVKRNKEFTLAWDLVRKKLDHFGEIIKAADTGSIRGFAKN</sequence>
<evidence type="ECO:0008006" key="3">
    <source>
        <dbReference type="Google" id="ProtNLM"/>
    </source>
</evidence>
<dbReference type="RefSeq" id="WP_034838942.1">
    <property type="nucleotide sequence ID" value="NZ_JOKH01000004.1"/>
</dbReference>
<gene>
    <name evidence="1" type="ORF">GZ78_19215</name>
</gene>
<dbReference type="Proteomes" id="UP000028073">
    <property type="component" value="Unassembled WGS sequence"/>
</dbReference>
<reference evidence="1 2" key="1">
    <citation type="submission" date="2014-06" db="EMBL/GenBank/DDBJ databases">
        <title>Whole Genome Sequences of Three Symbiotic Endozoicomonas Bacteria.</title>
        <authorList>
            <person name="Neave M.J."/>
            <person name="Apprill A."/>
            <person name="Voolstra C.R."/>
        </authorList>
    </citation>
    <scope>NUCLEOTIDE SEQUENCE [LARGE SCALE GENOMIC DNA]</scope>
    <source>
        <strain evidence="1 2">DSM 25634</strain>
    </source>
</reference>
<protein>
    <recommendedName>
        <fullName evidence="3">DUF3037 domain-containing protein</fullName>
    </recommendedName>
</protein>
<organism evidence="1 2">
    <name type="scientific">Endozoicomonas numazuensis</name>
    <dbReference type="NCBI Taxonomy" id="1137799"/>
    <lineage>
        <taxon>Bacteria</taxon>
        <taxon>Pseudomonadati</taxon>
        <taxon>Pseudomonadota</taxon>
        <taxon>Gammaproteobacteria</taxon>
        <taxon>Oceanospirillales</taxon>
        <taxon>Endozoicomonadaceae</taxon>
        <taxon>Endozoicomonas</taxon>
    </lineage>
</organism>
<accession>A0A081NED2</accession>
<evidence type="ECO:0000313" key="2">
    <source>
        <dbReference type="Proteomes" id="UP000028073"/>
    </source>
</evidence>
<dbReference type="InterPro" id="IPR021398">
    <property type="entry name" value="DUF3037"/>
</dbReference>
<dbReference type="AlphaFoldDB" id="A0A081NED2"/>
<name>A0A081NED2_9GAMM</name>
<proteinExistence type="predicted"/>
<comment type="caution">
    <text evidence="1">The sequence shown here is derived from an EMBL/GenBank/DDBJ whole genome shotgun (WGS) entry which is preliminary data.</text>
</comment>
<dbReference type="eggNOG" id="ENOG502ZSMJ">
    <property type="taxonomic scope" value="Bacteria"/>
</dbReference>